<dbReference type="Gene3D" id="1.20.120.450">
    <property type="entry name" value="dinb family like domain"/>
    <property type="match status" value="1"/>
</dbReference>
<accession>A0ABU7IBU7</accession>
<dbReference type="EMBL" id="JAZDQT010000003">
    <property type="protein sequence ID" value="MEE1946943.1"/>
    <property type="molecule type" value="Genomic_DNA"/>
</dbReference>
<gene>
    <name evidence="2" type="ORF">VRU48_17585</name>
</gene>
<feature type="domain" description="DinB-like" evidence="1">
    <location>
        <begin position="21"/>
        <end position="146"/>
    </location>
</feature>
<dbReference type="RefSeq" id="WP_330109230.1">
    <property type="nucleotide sequence ID" value="NZ_JAZDQT010000003.1"/>
</dbReference>
<dbReference type="InterPro" id="IPR034660">
    <property type="entry name" value="DinB/YfiT-like"/>
</dbReference>
<protein>
    <submittedName>
        <fullName evidence="2">DinB family protein</fullName>
    </submittedName>
</protein>
<comment type="caution">
    <text evidence="2">The sequence shown here is derived from an EMBL/GenBank/DDBJ whole genome shotgun (WGS) entry which is preliminary data.</text>
</comment>
<evidence type="ECO:0000313" key="3">
    <source>
        <dbReference type="Proteomes" id="UP001336835"/>
    </source>
</evidence>
<organism evidence="2 3">
    <name type="scientific">Pedobacter albus</name>
    <dbReference type="NCBI Taxonomy" id="3113905"/>
    <lineage>
        <taxon>Bacteria</taxon>
        <taxon>Pseudomonadati</taxon>
        <taxon>Bacteroidota</taxon>
        <taxon>Sphingobacteriia</taxon>
        <taxon>Sphingobacteriales</taxon>
        <taxon>Sphingobacteriaceae</taxon>
        <taxon>Pedobacter</taxon>
    </lineage>
</organism>
<evidence type="ECO:0000259" key="1">
    <source>
        <dbReference type="Pfam" id="PF12867"/>
    </source>
</evidence>
<dbReference type="Pfam" id="PF12867">
    <property type="entry name" value="DinB_2"/>
    <property type="match status" value="1"/>
</dbReference>
<dbReference type="SUPFAM" id="SSF109854">
    <property type="entry name" value="DinB/YfiT-like putative metalloenzymes"/>
    <property type="match status" value="1"/>
</dbReference>
<dbReference type="Proteomes" id="UP001336835">
    <property type="component" value="Unassembled WGS sequence"/>
</dbReference>
<evidence type="ECO:0000313" key="2">
    <source>
        <dbReference type="EMBL" id="MEE1946943.1"/>
    </source>
</evidence>
<reference evidence="2 3" key="1">
    <citation type="submission" date="2024-01" db="EMBL/GenBank/DDBJ databases">
        <title>Pedobacter sp. nov., isolated from fresh soil.</title>
        <authorList>
            <person name="Le N.T.T."/>
        </authorList>
    </citation>
    <scope>NUCLEOTIDE SEQUENCE [LARGE SCALE GENOMIC DNA]</scope>
    <source>
        <strain evidence="2 3">KR3-3</strain>
    </source>
</reference>
<dbReference type="InterPro" id="IPR024775">
    <property type="entry name" value="DinB-like"/>
</dbReference>
<keyword evidence="3" id="KW-1185">Reference proteome</keyword>
<sequence length="149" mass="17717">MTHLETAQEIWKAVDQAFADFEKIDNERWNAKPNPIKWSKKELLGHLIDSATNNLRRLVVGQYEQGTKIVYHQDEWVAYQDYQSAPVEELKTLWLLLNRQYVRVIKNIPEHKLQNVCDTGKGKVEMHTLAYFITDYLVHLNYHLKQFFD</sequence>
<name>A0ABU7IBU7_9SPHI</name>
<proteinExistence type="predicted"/>